<accession>A0A380BWL1</accession>
<reference evidence="9 10" key="1">
    <citation type="submission" date="2018-06" db="EMBL/GenBank/DDBJ databases">
        <authorList>
            <consortium name="Pathogen Informatics"/>
            <person name="Doyle S."/>
        </authorList>
    </citation>
    <scope>NUCLEOTIDE SEQUENCE [LARGE SCALE GENOMIC DNA]</scope>
    <source>
        <strain evidence="9 10">NCTC12413</strain>
    </source>
</reference>
<dbReference type="PANTHER" id="PTHR30106">
    <property type="entry name" value="INNER MEMBRANE PROTEIN YEIH-RELATED"/>
    <property type="match status" value="1"/>
</dbReference>
<evidence type="ECO:0000313" key="8">
    <source>
        <dbReference type="EMBL" id="GEQ00577.1"/>
    </source>
</evidence>
<evidence type="ECO:0000256" key="4">
    <source>
        <dbReference type="ARBA" id="ARBA00022692"/>
    </source>
</evidence>
<evidence type="ECO:0000256" key="3">
    <source>
        <dbReference type="ARBA" id="ARBA00022475"/>
    </source>
</evidence>
<proteinExistence type="inferred from homology"/>
<feature type="transmembrane region" description="Helical" evidence="7">
    <location>
        <begin position="318"/>
        <end position="336"/>
    </location>
</feature>
<feature type="transmembrane region" description="Helical" evidence="7">
    <location>
        <begin position="283"/>
        <end position="306"/>
    </location>
</feature>
<dbReference type="GO" id="GO:0005886">
    <property type="term" value="C:plasma membrane"/>
    <property type="evidence" value="ECO:0007669"/>
    <property type="project" value="UniProtKB-SubCell"/>
</dbReference>
<keyword evidence="4 7" id="KW-0812">Transmembrane</keyword>
<dbReference type="EMBL" id="BKAV01000017">
    <property type="protein sequence ID" value="GEQ00577.1"/>
    <property type="molecule type" value="Genomic_DNA"/>
</dbReference>
<reference evidence="8 11" key="2">
    <citation type="submission" date="2019-07" db="EMBL/GenBank/DDBJ databases">
        <title>Whole genome shotgun sequence of Staphylococcus arlettae NBRC 109765.</title>
        <authorList>
            <person name="Hosoyama A."/>
            <person name="Uohara A."/>
            <person name="Ohji S."/>
            <person name="Ichikawa N."/>
        </authorList>
    </citation>
    <scope>NUCLEOTIDE SEQUENCE [LARGE SCALE GENOMIC DNA]</scope>
    <source>
        <strain evidence="8 11">NBRC 109765</strain>
    </source>
</reference>
<keyword evidence="3" id="KW-1003">Cell membrane</keyword>
<dbReference type="RefSeq" id="WP_002509579.1">
    <property type="nucleotide sequence ID" value="NZ_AP019698.1"/>
</dbReference>
<comment type="subcellular location">
    <subcellularLocation>
        <location evidence="1">Cell membrane</location>
        <topology evidence="1">Multi-pass membrane protein</topology>
    </subcellularLocation>
</comment>
<dbReference type="Proteomes" id="UP000254956">
    <property type="component" value="Unassembled WGS sequence"/>
</dbReference>
<evidence type="ECO:0000256" key="6">
    <source>
        <dbReference type="ARBA" id="ARBA00023136"/>
    </source>
</evidence>
<evidence type="ECO:0000256" key="7">
    <source>
        <dbReference type="SAM" id="Phobius"/>
    </source>
</evidence>
<dbReference type="EMBL" id="UGZE01000001">
    <property type="protein sequence ID" value="SUJ08359.1"/>
    <property type="molecule type" value="Genomic_DNA"/>
</dbReference>
<feature type="transmembrane region" description="Helical" evidence="7">
    <location>
        <begin position="98"/>
        <end position="116"/>
    </location>
</feature>
<dbReference type="OrthoDB" id="9811391at2"/>
<dbReference type="PANTHER" id="PTHR30106:SF2">
    <property type="entry name" value="UPF0324 INNER MEMBRANE PROTEIN YEIH"/>
    <property type="match status" value="1"/>
</dbReference>
<feature type="transmembrane region" description="Helical" evidence="7">
    <location>
        <begin position="213"/>
        <end position="237"/>
    </location>
</feature>
<evidence type="ECO:0000256" key="5">
    <source>
        <dbReference type="ARBA" id="ARBA00022989"/>
    </source>
</evidence>
<keyword evidence="6 7" id="KW-0472">Membrane</keyword>
<organism evidence="9 10">
    <name type="scientific">Staphylococcus arlettae</name>
    <dbReference type="NCBI Taxonomy" id="29378"/>
    <lineage>
        <taxon>Bacteria</taxon>
        <taxon>Bacillati</taxon>
        <taxon>Bacillota</taxon>
        <taxon>Bacilli</taxon>
        <taxon>Bacillales</taxon>
        <taxon>Staphylococcaceae</taxon>
        <taxon>Staphylococcus</taxon>
    </lineage>
</organism>
<dbReference type="Pfam" id="PF03601">
    <property type="entry name" value="Cons_hypoth698"/>
    <property type="match status" value="1"/>
</dbReference>
<protein>
    <submittedName>
        <fullName evidence="8 9">Membrane protein</fullName>
    </submittedName>
</protein>
<evidence type="ECO:0000313" key="11">
    <source>
        <dbReference type="Proteomes" id="UP000321598"/>
    </source>
</evidence>
<name>A0A380BWL1_9STAP</name>
<comment type="similarity">
    <text evidence="2">Belongs to the UPF0324 family.</text>
</comment>
<keyword evidence="11" id="KW-1185">Reference proteome</keyword>
<feature type="transmembrane region" description="Helical" evidence="7">
    <location>
        <begin position="128"/>
        <end position="149"/>
    </location>
</feature>
<dbReference type="GeneID" id="97286612"/>
<evidence type="ECO:0000256" key="2">
    <source>
        <dbReference type="ARBA" id="ARBA00007977"/>
    </source>
</evidence>
<gene>
    <name evidence="9" type="primary">yeiH</name>
    <name evidence="9" type="ORF">NCTC12413_00265</name>
    <name evidence="8" type="ORF">SAR03_16140</name>
</gene>
<keyword evidence="5 7" id="KW-1133">Transmembrane helix</keyword>
<feature type="transmembrane region" description="Helical" evidence="7">
    <location>
        <begin position="161"/>
        <end position="181"/>
    </location>
</feature>
<dbReference type="STRING" id="1212545.SARL_04166"/>
<feature type="transmembrane region" description="Helical" evidence="7">
    <location>
        <begin position="69"/>
        <end position="92"/>
    </location>
</feature>
<evidence type="ECO:0000313" key="9">
    <source>
        <dbReference type="EMBL" id="SUJ08359.1"/>
    </source>
</evidence>
<feature type="transmembrane region" description="Helical" evidence="7">
    <location>
        <begin position="12"/>
        <end position="34"/>
    </location>
</feature>
<feature type="transmembrane region" description="Helical" evidence="7">
    <location>
        <begin position="257"/>
        <end position="277"/>
    </location>
</feature>
<dbReference type="AlphaFoldDB" id="A0A380BWL1"/>
<sequence>MFGLQLKQYKVLSWLLGVVFTFAIAGIGYVLALLPGFDRVGQMACAIIIAVVFRQLFGYPRAIQRGIKFSSFVLLRVAIVLYGLKLNITIIFNEGLGLLLRDACIVALAIIVMLSLAKLFKADKMISLLVGVGTGICGAAAIAAIAPIVKAKEEDTAIGVGMIALVGTVFAIGYTMLAPVLSLTPVQYGTWSGMSLHELAHVAVAAAPAGNEAMALGLLTKLGRVFLLVPVAFIFMYLMKRKQSSTENDTTKIPFPWFLIGFIIMSIIGSYVLGPMIPVASNVMNSVSTLTTWLLTAAMVGLGLNVNLADLRQRAFKPLMAMLITSIIVSGIAYLLV</sequence>
<evidence type="ECO:0000256" key="1">
    <source>
        <dbReference type="ARBA" id="ARBA00004651"/>
    </source>
</evidence>
<feature type="transmembrane region" description="Helical" evidence="7">
    <location>
        <begin position="40"/>
        <end position="57"/>
    </location>
</feature>
<dbReference type="InterPro" id="IPR018383">
    <property type="entry name" value="UPF0324_pro"/>
</dbReference>
<evidence type="ECO:0000313" key="10">
    <source>
        <dbReference type="Proteomes" id="UP000254956"/>
    </source>
</evidence>
<dbReference type="Proteomes" id="UP000321598">
    <property type="component" value="Unassembled WGS sequence"/>
</dbReference>